<keyword evidence="9" id="KW-1185">Reference proteome</keyword>
<feature type="domain" description="Receptor ligand binding region" evidence="7">
    <location>
        <begin position="83"/>
        <end position="128"/>
    </location>
</feature>
<dbReference type="Gene3D" id="3.40.50.2300">
    <property type="match status" value="1"/>
</dbReference>
<evidence type="ECO:0000313" key="8">
    <source>
        <dbReference type="EMBL" id="CAJ0918508.1"/>
    </source>
</evidence>
<evidence type="ECO:0000256" key="3">
    <source>
        <dbReference type="ARBA" id="ARBA00022989"/>
    </source>
</evidence>
<keyword evidence="2" id="KW-0812">Transmembrane</keyword>
<protein>
    <recommendedName>
        <fullName evidence="7">Receptor ligand binding region domain-containing protein</fullName>
    </recommendedName>
</protein>
<dbReference type="Proteomes" id="UP001176940">
    <property type="component" value="Unassembled WGS sequence"/>
</dbReference>
<dbReference type="InterPro" id="IPR000068">
    <property type="entry name" value="GPCR_3_Ca_sens_rcpt-rel"/>
</dbReference>
<keyword evidence="4" id="KW-0472">Membrane</keyword>
<organism evidence="8 9">
    <name type="scientific">Ranitomeya imitator</name>
    <name type="common">mimic poison frog</name>
    <dbReference type="NCBI Taxonomy" id="111125"/>
    <lineage>
        <taxon>Eukaryota</taxon>
        <taxon>Metazoa</taxon>
        <taxon>Chordata</taxon>
        <taxon>Craniata</taxon>
        <taxon>Vertebrata</taxon>
        <taxon>Euteleostomi</taxon>
        <taxon>Amphibia</taxon>
        <taxon>Batrachia</taxon>
        <taxon>Anura</taxon>
        <taxon>Neobatrachia</taxon>
        <taxon>Hyloidea</taxon>
        <taxon>Dendrobatidae</taxon>
        <taxon>Dendrobatinae</taxon>
        <taxon>Ranitomeya</taxon>
    </lineage>
</organism>
<dbReference type="EMBL" id="CAUEEQ010001024">
    <property type="protein sequence ID" value="CAJ0918508.1"/>
    <property type="molecule type" value="Genomic_DNA"/>
</dbReference>
<evidence type="ECO:0000259" key="7">
    <source>
        <dbReference type="Pfam" id="PF01094"/>
    </source>
</evidence>
<comment type="caution">
    <text evidence="8">The sequence shown here is derived from an EMBL/GenBank/DDBJ whole genome shotgun (WGS) entry which is preliminary data.</text>
</comment>
<dbReference type="PRINTS" id="PR00248">
    <property type="entry name" value="GPCRMGR"/>
</dbReference>
<proteinExistence type="predicted"/>
<evidence type="ECO:0000313" key="9">
    <source>
        <dbReference type="Proteomes" id="UP001176940"/>
    </source>
</evidence>
<dbReference type="Pfam" id="PF01094">
    <property type="entry name" value="ANF_receptor"/>
    <property type="match status" value="1"/>
</dbReference>
<keyword evidence="6" id="KW-0325">Glycoprotein</keyword>
<dbReference type="SUPFAM" id="SSF53822">
    <property type="entry name" value="Periplasmic binding protein-like I"/>
    <property type="match status" value="1"/>
</dbReference>
<keyword evidence="3" id="KW-1133">Transmembrane helix</keyword>
<dbReference type="InterPro" id="IPR001828">
    <property type="entry name" value="ANF_lig-bd_rcpt"/>
</dbReference>
<reference evidence="8" key="1">
    <citation type="submission" date="2023-07" db="EMBL/GenBank/DDBJ databases">
        <authorList>
            <person name="Stuckert A."/>
        </authorList>
    </citation>
    <scope>NUCLEOTIDE SEQUENCE</scope>
</reference>
<dbReference type="InterPro" id="IPR028082">
    <property type="entry name" value="Peripla_BP_I"/>
</dbReference>
<evidence type="ECO:0000256" key="5">
    <source>
        <dbReference type="ARBA" id="ARBA00023170"/>
    </source>
</evidence>
<feature type="non-terminal residue" evidence="8">
    <location>
        <position position="145"/>
    </location>
</feature>
<dbReference type="InterPro" id="IPR000337">
    <property type="entry name" value="GPCR_3"/>
</dbReference>
<sequence length="145" mass="16520">MVERIYNILWQFILHYLVPTSYSIGQHCTLDTPDLLGISDSGDILFGAVLPLHIGKEYPKILYNEKPKTAICSKLSLETFLQLHVVKYATKEINSNPELLPNITLGYQIYDTCSVLQRELEGTLWMMTEGTQNLSQTLSAKERKN</sequence>
<comment type="subcellular location">
    <subcellularLocation>
        <location evidence="1">Membrane</location>
        <topology evidence="1">Multi-pass membrane protein</topology>
    </subcellularLocation>
</comment>
<evidence type="ECO:0000256" key="6">
    <source>
        <dbReference type="ARBA" id="ARBA00023180"/>
    </source>
</evidence>
<name>A0ABN9KPW9_9NEOB</name>
<dbReference type="PANTHER" id="PTHR24061:SF0">
    <property type="entry name" value="C-FAMILY ODORANT RECEPTOR OLFCT1"/>
    <property type="match status" value="1"/>
</dbReference>
<keyword evidence="5" id="KW-0675">Receptor</keyword>
<accession>A0ABN9KPW9</accession>
<dbReference type="PANTHER" id="PTHR24061">
    <property type="entry name" value="CALCIUM-SENSING RECEPTOR-RELATED"/>
    <property type="match status" value="1"/>
</dbReference>
<evidence type="ECO:0000256" key="4">
    <source>
        <dbReference type="ARBA" id="ARBA00023136"/>
    </source>
</evidence>
<evidence type="ECO:0000256" key="2">
    <source>
        <dbReference type="ARBA" id="ARBA00022692"/>
    </source>
</evidence>
<gene>
    <name evidence="8" type="ORF">RIMI_LOCUS811170</name>
</gene>
<evidence type="ECO:0000256" key="1">
    <source>
        <dbReference type="ARBA" id="ARBA00004141"/>
    </source>
</evidence>